<dbReference type="EMBL" id="CP081869">
    <property type="protein sequence ID" value="QZN99778.1"/>
    <property type="molecule type" value="Genomic_DNA"/>
</dbReference>
<accession>A0A9E6UN34</accession>
<dbReference type="RefSeq" id="WP_261402889.1">
    <property type="nucleotide sequence ID" value="NZ_CP081869.1"/>
</dbReference>
<gene>
    <name evidence="1" type="ORF">K6K41_24465</name>
</gene>
<dbReference type="AlphaFoldDB" id="A0A9E6UN34"/>
<sequence>MSARIRRLFAGRAETREEMAARRKAALKRMAAGKPKPAARAPAPSHAGLPEFAILAAGGGPYAPSDVTAVVARAIARPGTQGFVDAGAYWLLGLTRMTPESVAELLGLVGGKARAARRRPTPRPRDCRRC</sequence>
<keyword evidence="2" id="KW-1185">Reference proteome</keyword>
<name>A0A9E6UN34_9HYPH</name>
<dbReference type="Proteomes" id="UP000825701">
    <property type="component" value="Chromosome"/>
</dbReference>
<protein>
    <submittedName>
        <fullName evidence="1">Uncharacterized protein</fullName>
    </submittedName>
</protein>
<organism evidence="1 2">
    <name type="scientific">Chenggangzhangella methanolivorans</name>
    <dbReference type="NCBI Taxonomy" id="1437009"/>
    <lineage>
        <taxon>Bacteria</taxon>
        <taxon>Pseudomonadati</taxon>
        <taxon>Pseudomonadota</taxon>
        <taxon>Alphaproteobacteria</taxon>
        <taxon>Hyphomicrobiales</taxon>
        <taxon>Methylopilaceae</taxon>
        <taxon>Chenggangzhangella</taxon>
    </lineage>
</organism>
<proteinExistence type="predicted"/>
<dbReference type="KEGG" id="cmet:K6K41_24465"/>
<evidence type="ECO:0000313" key="1">
    <source>
        <dbReference type="EMBL" id="QZN99778.1"/>
    </source>
</evidence>
<reference evidence="1" key="1">
    <citation type="submission" date="2021-08" db="EMBL/GenBank/DDBJ databases">
        <authorList>
            <person name="Zhang H."/>
            <person name="Xu M."/>
            <person name="Yu Z."/>
            <person name="Yang L."/>
            <person name="Cai Y."/>
        </authorList>
    </citation>
    <scope>NUCLEOTIDE SEQUENCE</scope>
    <source>
        <strain evidence="1">CHL1</strain>
    </source>
</reference>
<evidence type="ECO:0000313" key="2">
    <source>
        <dbReference type="Proteomes" id="UP000825701"/>
    </source>
</evidence>